<name>A0A6C0I0Y7_9ZZZZ</name>
<dbReference type="EMBL" id="MN740068">
    <property type="protein sequence ID" value="QHT86449.1"/>
    <property type="molecule type" value="Genomic_DNA"/>
</dbReference>
<accession>A0A6C0I0Y7</accession>
<feature type="coiled-coil region" evidence="1">
    <location>
        <begin position="69"/>
        <end position="96"/>
    </location>
</feature>
<dbReference type="AlphaFoldDB" id="A0A6C0I0Y7"/>
<keyword evidence="1" id="KW-0175">Coiled coil</keyword>
<reference evidence="2" key="1">
    <citation type="journal article" date="2020" name="Nature">
        <title>Giant virus diversity and host interactions through global metagenomics.</title>
        <authorList>
            <person name="Schulz F."/>
            <person name="Roux S."/>
            <person name="Paez-Espino D."/>
            <person name="Jungbluth S."/>
            <person name="Walsh D.A."/>
            <person name="Denef V.J."/>
            <person name="McMahon K.D."/>
            <person name="Konstantinidis K.T."/>
            <person name="Eloe-Fadrosh E.A."/>
            <person name="Kyrpides N.C."/>
            <person name="Woyke T."/>
        </authorList>
    </citation>
    <scope>NUCLEOTIDE SEQUENCE</scope>
    <source>
        <strain evidence="2">GVMAG-M-3300023184-186</strain>
    </source>
</reference>
<evidence type="ECO:0000313" key="2">
    <source>
        <dbReference type="EMBL" id="QHT86449.1"/>
    </source>
</evidence>
<sequence length="98" mass="11883">MCRPIVDFNATKNIIQGAVGAIAFGAYHQFNINKIMELNDYKHKVEINELHNKYRVEINEIHINHKLEMDIYRNEINLYRNEIQNLTKKIEKLEKRWW</sequence>
<evidence type="ECO:0000256" key="1">
    <source>
        <dbReference type="SAM" id="Coils"/>
    </source>
</evidence>
<proteinExistence type="predicted"/>
<protein>
    <submittedName>
        <fullName evidence="2">Uncharacterized protein</fullName>
    </submittedName>
</protein>
<organism evidence="2">
    <name type="scientific">viral metagenome</name>
    <dbReference type="NCBI Taxonomy" id="1070528"/>
    <lineage>
        <taxon>unclassified sequences</taxon>
        <taxon>metagenomes</taxon>
        <taxon>organismal metagenomes</taxon>
    </lineage>
</organism>